<comment type="caution">
    <text evidence="10">The sequence shown here is derived from an EMBL/GenBank/DDBJ whole genome shotgun (WGS) entry which is preliminary data.</text>
</comment>
<dbReference type="GO" id="GO:0004042">
    <property type="term" value="F:L-glutamate N-acetyltransferase activity"/>
    <property type="evidence" value="ECO:0007669"/>
    <property type="project" value="UniProtKB-UniRule"/>
</dbReference>
<sequence length="409" mass="43071">MPVNLSAPDPAALFAVPGVRIGVAEAGVRKANRKDLTVVLIDEGSAVGGVFTQNRFCAAPVQVCREHLAANHGIRAMVINTGNANAGTGEDGLMRTRSTCIALARKLEISPEQILPFSTGVIMEPLPVDRIEAGLPAALADAKADNWARAAEGIMTTDTIPKAFSQQVQVGGATVTITGISKGAGMIRPNMATMLGFLATDAKIDPSLIQPLARQLADASFNRVTIDGDTSTNDSFVVIATQKAAHATITSLDSAEGKALVAAMQNVARQLAQAIVRDGEGATKFITVQVEGGRDAAECKQVAYAVAHSPLVKTAFYASDPNLGRILAAVGYAGIADLDQTGIDLFLDDVHVAVKGGRNPSYREEDGQRVMKRSEITVRIGLGRGNASETVWTCDFSHEYVTINADYRS</sequence>
<gene>
    <name evidence="9 10" type="primary">argJ</name>
    <name evidence="10" type="ORF">EJP67_26175</name>
</gene>
<dbReference type="PANTHER" id="PTHR23100">
    <property type="entry name" value="ARGININE BIOSYNTHESIS BIFUNCTIONAL PROTEIN ARGJ"/>
    <property type="match status" value="1"/>
</dbReference>
<name>A0A3S0XD32_9BURK</name>
<feature type="site" description="Involved in the stabilization of negative charge on the oxyanion by the formation of the oxyanion hole" evidence="9">
    <location>
        <position position="120"/>
    </location>
</feature>
<dbReference type="EC" id="2.3.1.1" evidence="9"/>
<evidence type="ECO:0000256" key="8">
    <source>
        <dbReference type="ARBA" id="ARBA00049439"/>
    </source>
</evidence>
<dbReference type="GO" id="GO:0004358">
    <property type="term" value="F:L-glutamate N-acetyltransferase activity, acting on acetyl-L-ornithine as donor"/>
    <property type="evidence" value="ECO:0007669"/>
    <property type="project" value="UniProtKB-UniRule"/>
</dbReference>
<dbReference type="RefSeq" id="WP_126024669.1">
    <property type="nucleotide sequence ID" value="NZ_RXFT01000014.1"/>
</dbReference>
<keyword evidence="6 9" id="KW-0068">Autocatalytic cleavage</keyword>
<dbReference type="InterPro" id="IPR016117">
    <property type="entry name" value="ArgJ-like_dom_sf"/>
</dbReference>
<comment type="subcellular location">
    <subcellularLocation>
        <location evidence="9">Cytoplasm</location>
    </subcellularLocation>
</comment>
<keyword evidence="7 9" id="KW-0012">Acyltransferase</keyword>
<feature type="binding site" evidence="9">
    <location>
        <position position="193"/>
    </location>
    <ligand>
        <name>substrate</name>
    </ligand>
</feature>
<feature type="binding site" evidence="9">
    <location>
        <position position="156"/>
    </location>
    <ligand>
        <name>substrate</name>
    </ligand>
</feature>
<dbReference type="PANTHER" id="PTHR23100:SF0">
    <property type="entry name" value="ARGININE BIOSYNTHESIS BIFUNCTIONAL PROTEIN ARGJ, MITOCHONDRIAL"/>
    <property type="match status" value="1"/>
</dbReference>
<evidence type="ECO:0000313" key="10">
    <source>
        <dbReference type="EMBL" id="RUR70550.1"/>
    </source>
</evidence>
<comment type="pathway">
    <text evidence="9">Amino-acid biosynthesis; L-arginine biosynthesis; L-ornithine and N-acetyl-L-glutamate from L-glutamate and N(2)-acetyl-L-ornithine (cyclic): step 1/1.</text>
</comment>
<comment type="function">
    <text evidence="9">Catalyzes two activities which are involved in the cyclic version of arginine biosynthesis: the synthesis of N-acetylglutamate from glutamate and acetyl-CoA as the acetyl donor, and of ornithine by transacetylation between N(2)-acetylornithine and glutamate.</text>
</comment>
<comment type="pathway">
    <text evidence="9">Amino-acid biosynthesis; L-arginine biosynthesis; N(2)-acetyl-L-ornithine from L-glutamate: step 1/4.</text>
</comment>
<comment type="similarity">
    <text evidence="1 9">Belongs to the ArgJ family.</text>
</comment>
<feature type="active site" description="Nucleophile" evidence="9">
    <location>
        <position position="193"/>
    </location>
</feature>
<dbReference type="CDD" id="cd02152">
    <property type="entry name" value="OAT"/>
    <property type="match status" value="1"/>
</dbReference>
<dbReference type="OrthoDB" id="9804242at2"/>
<feature type="site" description="Involved in the stabilization of negative charge on the oxyanion by the formation of the oxyanion hole" evidence="9">
    <location>
        <position position="119"/>
    </location>
</feature>
<keyword evidence="4 9" id="KW-0028">Amino-acid biosynthesis</keyword>
<dbReference type="Proteomes" id="UP000281118">
    <property type="component" value="Unassembled WGS sequence"/>
</dbReference>
<evidence type="ECO:0000256" key="4">
    <source>
        <dbReference type="ARBA" id="ARBA00022605"/>
    </source>
</evidence>
<dbReference type="SUPFAM" id="SSF56266">
    <property type="entry name" value="DmpA/ArgJ-like"/>
    <property type="match status" value="1"/>
</dbReference>
<keyword evidence="9" id="KW-0511">Multifunctional enzyme</keyword>
<dbReference type="EMBL" id="RXFT01000014">
    <property type="protein sequence ID" value="RUR70550.1"/>
    <property type="molecule type" value="Genomic_DNA"/>
</dbReference>
<dbReference type="GO" id="GO:0005737">
    <property type="term" value="C:cytoplasm"/>
    <property type="evidence" value="ECO:0007669"/>
    <property type="project" value="UniProtKB-SubCell"/>
</dbReference>
<organism evidence="10 11">
    <name type="scientific">Variovorax guangxiensis</name>
    <dbReference type="NCBI Taxonomy" id="1775474"/>
    <lineage>
        <taxon>Bacteria</taxon>
        <taxon>Pseudomonadati</taxon>
        <taxon>Pseudomonadota</taxon>
        <taxon>Betaproteobacteria</taxon>
        <taxon>Burkholderiales</taxon>
        <taxon>Comamonadaceae</taxon>
        <taxon>Variovorax</taxon>
    </lineage>
</organism>
<dbReference type="FunFam" id="3.60.70.12:FF:000001">
    <property type="entry name" value="Arginine biosynthesis bifunctional protein ArgJ, chloroplastic"/>
    <property type="match status" value="1"/>
</dbReference>
<dbReference type="GO" id="GO:0006592">
    <property type="term" value="P:ornithine biosynthetic process"/>
    <property type="evidence" value="ECO:0007669"/>
    <property type="project" value="TreeGrafter"/>
</dbReference>
<feature type="site" description="Cleavage; by autolysis" evidence="9">
    <location>
        <begin position="192"/>
        <end position="193"/>
    </location>
</feature>
<dbReference type="InterPro" id="IPR002813">
    <property type="entry name" value="Arg_biosynth_ArgJ"/>
</dbReference>
<dbReference type="NCBIfam" id="NF003802">
    <property type="entry name" value="PRK05388.1"/>
    <property type="match status" value="1"/>
</dbReference>
<evidence type="ECO:0000313" key="11">
    <source>
        <dbReference type="Proteomes" id="UP000281118"/>
    </source>
</evidence>
<dbReference type="Gene3D" id="3.10.20.340">
    <property type="entry name" value="ArgJ beta chain, C-terminal domain"/>
    <property type="match status" value="1"/>
</dbReference>
<dbReference type="UniPathway" id="UPA00068">
    <property type="reaction ID" value="UER00106"/>
</dbReference>
<evidence type="ECO:0000256" key="1">
    <source>
        <dbReference type="ARBA" id="ARBA00006774"/>
    </source>
</evidence>
<dbReference type="Gene3D" id="3.60.70.12">
    <property type="entry name" value="L-amino peptidase D-ALA esterase/amidase"/>
    <property type="match status" value="1"/>
</dbReference>
<feature type="binding site" evidence="9">
    <location>
        <position position="280"/>
    </location>
    <ligand>
        <name>substrate</name>
    </ligand>
</feature>
<feature type="binding site" evidence="9">
    <location>
        <position position="404"/>
    </location>
    <ligand>
        <name>substrate</name>
    </ligand>
</feature>
<protein>
    <recommendedName>
        <fullName evidence="9">Arginine biosynthesis bifunctional protein ArgJ</fullName>
    </recommendedName>
    <domain>
        <recommendedName>
            <fullName evidence="9">Glutamate N-acetyltransferase</fullName>
            <ecNumber evidence="9">2.3.1.35</ecNumber>
        </recommendedName>
        <alternativeName>
            <fullName evidence="9">Ornithine acetyltransferase</fullName>
            <shortName evidence="9">OATase</shortName>
        </alternativeName>
        <alternativeName>
            <fullName evidence="9">Ornithine transacetylase</fullName>
        </alternativeName>
    </domain>
    <domain>
        <recommendedName>
            <fullName evidence="9">Amino-acid acetyltransferase</fullName>
            <ecNumber evidence="9">2.3.1.1</ecNumber>
        </recommendedName>
        <alternativeName>
            <fullName evidence="9">N-acetylglutamate synthase</fullName>
            <shortName evidence="9">AGSase</shortName>
        </alternativeName>
    </domain>
    <component>
        <recommendedName>
            <fullName evidence="9">Arginine biosynthesis bifunctional protein ArgJ alpha chain</fullName>
        </recommendedName>
    </component>
    <component>
        <recommendedName>
            <fullName evidence="9">Arginine biosynthesis bifunctional protein ArgJ beta chain</fullName>
        </recommendedName>
    </component>
</protein>
<accession>A0A3S0XD32</accession>
<evidence type="ECO:0000256" key="5">
    <source>
        <dbReference type="ARBA" id="ARBA00022679"/>
    </source>
</evidence>
<comment type="catalytic activity">
    <reaction evidence="8 9">
        <text>N(2)-acetyl-L-ornithine + L-glutamate = N-acetyl-L-glutamate + L-ornithine</text>
        <dbReference type="Rhea" id="RHEA:15349"/>
        <dbReference type="ChEBI" id="CHEBI:29985"/>
        <dbReference type="ChEBI" id="CHEBI:44337"/>
        <dbReference type="ChEBI" id="CHEBI:46911"/>
        <dbReference type="ChEBI" id="CHEBI:57805"/>
        <dbReference type="EC" id="2.3.1.35"/>
    </reaction>
</comment>
<evidence type="ECO:0000256" key="6">
    <source>
        <dbReference type="ARBA" id="ARBA00022813"/>
    </source>
</evidence>
<feature type="binding site" evidence="9">
    <location>
        <position position="409"/>
    </location>
    <ligand>
        <name>substrate</name>
    </ligand>
</feature>
<dbReference type="NCBIfam" id="TIGR00120">
    <property type="entry name" value="ArgJ"/>
    <property type="match status" value="1"/>
</dbReference>
<keyword evidence="9" id="KW-0963">Cytoplasm</keyword>
<feature type="chain" id="PRO_5023518508" description="Arginine biosynthesis bifunctional protein ArgJ alpha chain" evidence="9">
    <location>
        <begin position="1"/>
        <end position="192"/>
    </location>
</feature>
<keyword evidence="3 9" id="KW-0055">Arginine biosynthesis</keyword>
<dbReference type="HAMAP" id="MF_01106">
    <property type="entry name" value="ArgJ"/>
    <property type="match status" value="1"/>
</dbReference>
<evidence type="ECO:0000256" key="3">
    <source>
        <dbReference type="ARBA" id="ARBA00022571"/>
    </source>
</evidence>
<feature type="chain" id="PRO_5023518507" description="Arginine biosynthesis bifunctional protein ArgJ beta chain" evidence="9">
    <location>
        <begin position="193"/>
        <end position="409"/>
    </location>
</feature>
<dbReference type="AlphaFoldDB" id="A0A3S0XD32"/>
<evidence type="ECO:0000256" key="2">
    <source>
        <dbReference type="ARBA" id="ARBA00011475"/>
    </source>
</evidence>
<proteinExistence type="inferred from homology"/>
<dbReference type="GO" id="GO:0006526">
    <property type="term" value="P:L-arginine biosynthetic process"/>
    <property type="evidence" value="ECO:0007669"/>
    <property type="project" value="UniProtKB-UniRule"/>
</dbReference>
<evidence type="ECO:0000256" key="7">
    <source>
        <dbReference type="ARBA" id="ARBA00023315"/>
    </source>
</evidence>
<comment type="catalytic activity">
    <reaction evidence="9">
        <text>L-glutamate + acetyl-CoA = N-acetyl-L-glutamate + CoA + H(+)</text>
        <dbReference type="Rhea" id="RHEA:24292"/>
        <dbReference type="ChEBI" id="CHEBI:15378"/>
        <dbReference type="ChEBI" id="CHEBI:29985"/>
        <dbReference type="ChEBI" id="CHEBI:44337"/>
        <dbReference type="ChEBI" id="CHEBI:57287"/>
        <dbReference type="ChEBI" id="CHEBI:57288"/>
        <dbReference type="EC" id="2.3.1.1"/>
    </reaction>
</comment>
<comment type="subunit">
    <text evidence="2 9">Heterotetramer of two alpha and two beta chains.</text>
</comment>
<dbReference type="EC" id="2.3.1.35" evidence="9"/>
<dbReference type="FunFam" id="3.10.20.340:FF:000001">
    <property type="entry name" value="Arginine biosynthesis bifunctional protein ArgJ, chloroplastic"/>
    <property type="match status" value="1"/>
</dbReference>
<evidence type="ECO:0000256" key="9">
    <source>
        <dbReference type="HAMAP-Rule" id="MF_01106"/>
    </source>
</evidence>
<feature type="binding site" evidence="9">
    <location>
        <position position="182"/>
    </location>
    <ligand>
        <name>substrate</name>
    </ligand>
</feature>
<reference evidence="10 11" key="1">
    <citation type="submission" date="2018-12" db="EMBL/GenBank/DDBJ databases">
        <title>The genome sequences of Variovorax guangxiensis DSM 27352.</title>
        <authorList>
            <person name="Gao J."/>
            <person name="Sun J."/>
        </authorList>
    </citation>
    <scope>NUCLEOTIDE SEQUENCE [LARGE SCALE GENOMIC DNA]</scope>
    <source>
        <strain evidence="10 11">DSM 27352</strain>
    </source>
</reference>
<keyword evidence="5 9" id="KW-0808">Transferase</keyword>
<dbReference type="InterPro" id="IPR042195">
    <property type="entry name" value="ArgJ_beta_C"/>
</dbReference>
<dbReference type="Pfam" id="PF01960">
    <property type="entry name" value="ArgJ"/>
    <property type="match status" value="1"/>
</dbReference>